<dbReference type="InterPro" id="IPR016186">
    <property type="entry name" value="C-type_lectin-like/link_sf"/>
</dbReference>
<feature type="chain" id="PRO_5004716539" description="C-type lectin domain-containing protein" evidence="3">
    <location>
        <begin position="21"/>
        <end position="520"/>
    </location>
</feature>
<dbReference type="SUPFAM" id="SSF56436">
    <property type="entry name" value="C-type lectin-like"/>
    <property type="match status" value="1"/>
</dbReference>
<evidence type="ECO:0000256" key="3">
    <source>
        <dbReference type="SAM" id="SignalP"/>
    </source>
</evidence>
<evidence type="ECO:0000313" key="6">
    <source>
        <dbReference type="Proteomes" id="UP000030746"/>
    </source>
</evidence>
<dbReference type="InterPro" id="IPR016187">
    <property type="entry name" value="CTDL_fold"/>
</dbReference>
<dbReference type="Pfam" id="PF00059">
    <property type="entry name" value="Lectin_C"/>
    <property type="match status" value="1"/>
</dbReference>
<dbReference type="GeneID" id="20240782"/>
<evidence type="ECO:0000259" key="4">
    <source>
        <dbReference type="PROSITE" id="PS50041"/>
    </source>
</evidence>
<dbReference type="STRING" id="225164.V3ZRD5"/>
<keyword evidence="2" id="KW-0472">Membrane</keyword>
<dbReference type="OMA" id="ATHACAI"/>
<feature type="domain" description="C-type lectin" evidence="4">
    <location>
        <begin position="33"/>
        <end position="156"/>
    </location>
</feature>
<dbReference type="Gene3D" id="3.10.100.10">
    <property type="entry name" value="Mannose-Binding Protein A, subunit A"/>
    <property type="match status" value="1"/>
</dbReference>
<reference evidence="5 6" key="1">
    <citation type="journal article" date="2013" name="Nature">
        <title>Insights into bilaterian evolution from three spiralian genomes.</title>
        <authorList>
            <person name="Simakov O."/>
            <person name="Marletaz F."/>
            <person name="Cho S.J."/>
            <person name="Edsinger-Gonzales E."/>
            <person name="Havlak P."/>
            <person name="Hellsten U."/>
            <person name="Kuo D.H."/>
            <person name="Larsson T."/>
            <person name="Lv J."/>
            <person name="Arendt D."/>
            <person name="Savage R."/>
            <person name="Osoegawa K."/>
            <person name="de Jong P."/>
            <person name="Grimwood J."/>
            <person name="Chapman J.A."/>
            <person name="Shapiro H."/>
            <person name="Aerts A."/>
            <person name="Otillar R.P."/>
            <person name="Terry A.Y."/>
            <person name="Boore J.L."/>
            <person name="Grigoriev I.V."/>
            <person name="Lindberg D.R."/>
            <person name="Seaver E.C."/>
            <person name="Weisblat D.A."/>
            <person name="Putnam N.H."/>
            <person name="Rokhsar D.S."/>
        </authorList>
    </citation>
    <scope>NUCLEOTIDE SEQUENCE [LARGE SCALE GENOMIC DNA]</scope>
</reference>
<dbReference type="SMART" id="SM00034">
    <property type="entry name" value="CLECT"/>
    <property type="match status" value="1"/>
</dbReference>
<protein>
    <recommendedName>
        <fullName evidence="4">C-type lectin domain-containing protein</fullName>
    </recommendedName>
</protein>
<dbReference type="AlphaFoldDB" id="V3ZRD5"/>
<dbReference type="PROSITE" id="PS50041">
    <property type="entry name" value="C_TYPE_LECTIN_2"/>
    <property type="match status" value="1"/>
</dbReference>
<organism evidence="5 6">
    <name type="scientific">Lottia gigantea</name>
    <name type="common">Giant owl limpet</name>
    <dbReference type="NCBI Taxonomy" id="225164"/>
    <lineage>
        <taxon>Eukaryota</taxon>
        <taxon>Metazoa</taxon>
        <taxon>Spiralia</taxon>
        <taxon>Lophotrochozoa</taxon>
        <taxon>Mollusca</taxon>
        <taxon>Gastropoda</taxon>
        <taxon>Patellogastropoda</taxon>
        <taxon>Lottioidea</taxon>
        <taxon>Lottiidae</taxon>
        <taxon>Lottia</taxon>
    </lineage>
</organism>
<dbReference type="EMBL" id="KB203331">
    <property type="protein sequence ID" value="ESO85120.1"/>
    <property type="molecule type" value="Genomic_DNA"/>
</dbReference>
<feature type="compositionally biased region" description="Low complexity" evidence="1">
    <location>
        <begin position="269"/>
        <end position="334"/>
    </location>
</feature>
<dbReference type="Proteomes" id="UP000030746">
    <property type="component" value="Unassembled WGS sequence"/>
</dbReference>
<dbReference type="CDD" id="cd00037">
    <property type="entry name" value="CLECT"/>
    <property type="match status" value="1"/>
</dbReference>
<keyword evidence="6" id="KW-1185">Reference proteome</keyword>
<dbReference type="InterPro" id="IPR001304">
    <property type="entry name" value="C-type_lectin-like"/>
</dbReference>
<feature type="signal peptide" evidence="3">
    <location>
        <begin position="1"/>
        <end position="20"/>
    </location>
</feature>
<evidence type="ECO:0000256" key="1">
    <source>
        <dbReference type="SAM" id="MobiDB-lite"/>
    </source>
</evidence>
<keyword evidence="3" id="KW-0732">Signal</keyword>
<evidence type="ECO:0000256" key="2">
    <source>
        <dbReference type="SAM" id="Phobius"/>
    </source>
</evidence>
<evidence type="ECO:0000313" key="5">
    <source>
        <dbReference type="EMBL" id="ESO85120.1"/>
    </source>
</evidence>
<proteinExistence type="predicted"/>
<dbReference type="HOGENOM" id="CLU_524085_0_0_1"/>
<feature type="region of interest" description="Disordered" evidence="1">
    <location>
        <begin position="256"/>
        <end position="334"/>
    </location>
</feature>
<accession>V3ZRD5</accession>
<keyword evidence="2" id="KW-0812">Transmembrane</keyword>
<sequence>MTDRFVLVIILGTLVTLIQSLLLEIPDTVAQTSGSRTIRLYTDKRSWKEAQQICRDNGGLLISLETAAKREIFQKLKTEDFSSDYDRPWVGLYWTNDQTLHWDGLTACPAPAAQDVDNYNFKADGERNFKNGERCYRENNGLELRGCGGSNMFVCEFFAADGCPYVKQNIPLAYGSQVYTGVPSLDDCQAECSNNNGCFLAGTVLTRCILMYSVDSANTSVVVKNCASGSSIETSIIGGITADTTNPDECVINPTTAATTTPVPPPACPEETVTETSTETSTETTTDTSTETSTFTEHFTETSTETYTETSTEFMTETTTESYTETQTETVTETSTITNGATTVYEVSSIIISDVSTAVITVTESPSCEVTCSSSEIIESSPEYSTSSTVYVHFSSSLSASDDESDSSITTSSTFGGFLASDGTLRTQVCRDIIYVTHDPAQTQAAVNSIVNELTVEKGNLTAVVIKKISADDERPSSTVIGYAGVVFLVIPIVLMIIVDVPTYYIAAQAAVKFCKTNNH</sequence>
<dbReference type="OrthoDB" id="6098392at2759"/>
<dbReference type="KEGG" id="lgi:LOTGIDRAFT_168148"/>
<keyword evidence="2" id="KW-1133">Transmembrane helix</keyword>
<gene>
    <name evidence="5" type="ORF">LOTGIDRAFT_168148</name>
</gene>
<feature type="transmembrane region" description="Helical" evidence="2">
    <location>
        <begin position="480"/>
        <end position="499"/>
    </location>
</feature>
<dbReference type="CTD" id="20240782"/>
<name>V3ZRD5_LOTGI</name>
<dbReference type="RefSeq" id="XP_009064261.1">
    <property type="nucleotide sequence ID" value="XM_009066013.1"/>
</dbReference>